<name>A0A6N7XYF1_9FIRM</name>
<accession>A0A6N7XYF1</accession>
<proteinExistence type="predicted"/>
<evidence type="ECO:0008006" key="3">
    <source>
        <dbReference type="Google" id="ProtNLM"/>
    </source>
</evidence>
<sequence>METILNDVCKIVSNLFNISLDDVKNNEERCLFSQPFYFRPTELLFIFFYLEEKYNIHFDEKDVFDFSFISIRSIANNVSNHINN</sequence>
<protein>
    <recommendedName>
        <fullName evidence="3">Peptide maturation system acyl carrier-related protein</fullName>
    </recommendedName>
</protein>
<reference evidence="1 2" key="1">
    <citation type="submission" date="2019-09" db="EMBL/GenBank/DDBJ databases">
        <title>In-depth cultivation of the pig gut microbiome towards novel bacterial diversity and tailored functional studies.</title>
        <authorList>
            <person name="Wylensek D."/>
            <person name="Hitch T.C.A."/>
            <person name="Clavel T."/>
        </authorList>
    </citation>
    <scope>NUCLEOTIDE SEQUENCE [LARGE SCALE GENOMIC DNA]</scope>
    <source>
        <strain evidence="1 2">WCA3-693-APC-4?</strain>
    </source>
</reference>
<evidence type="ECO:0000313" key="1">
    <source>
        <dbReference type="EMBL" id="MSU01594.1"/>
    </source>
</evidence>
<organism evidence="1 2">
    <name type="scientific">Tissierella pigra</name>
    <dbReference type="NCBI Taxonomy" id="2607614"/>
    <lineage>
        <taxon>Bacteria</taxon>
        <taxon>Bacillati</taxon>
        <taxon>Bacillota</taxon>
        <taxon>Tissierellia</taxon>
        <taxon>Tissierellales</taxon>
        <taxon>Tissierellaceae</taxon>
        <taxon>Tissierella</taxon>
    </lineage>
</organism>
<dbReference type="AlphaFoldDB" id="A0A6N7XYF1"/>
<evidence type="ECO:0000313" key="2">
    <source>
        <dbReference type="Proteomes" id="UP000469523"/>
    </source>
</evidence>
<comment type="caution">
    <text evidence="1">The sequence shown here is derived from an EMBL/GenBank/DDBJ whole genome shotgun (WGS) entry which is preliminary data.</text>
</comment>
<keyword evidence="2" id="KW-1185">Reference proteome</keyword>
<dbReference type="Proteomes" id="UP000469523">
    <property type="component" value="Unassembled WGS sequence"/>
</dbReference>
<dbReference type="EMBL" id="VUNQ01000016">
    <property type="protein sequence ID" value="MSU01594.1"/>
    <property type="molecule type" value="Genomic_DNA"/>
</dbReference>
<dbReference type="RefSeq" id="WP_154440004.1">
    <property type="nucleotide sequence ID" value="NZ_JAHLPJ010000001.1"/>
</dbReference>
<gene>
    <name evidence="1" type="ORF">FYJ83_08965</name>
</gene>